<evidence type="ECO:0000313" key="3">
    <source>
        <dbReference type="EMBL" id="KAL2286208.1"/>
    </source>
</evidence>
<feature type="domain" description="RSE1/DDB1/CPSF1 second beta-propeller" evidence="2">
    <location>
        <begin position="560"/>
        <end position="784"/>
    </location>
</feature>
<dbReference type="PANTHER" id="PTHR10644">
    <property type="entry name" value="DNA REPAIR/RNA PROCESSING CPSF FAMILY"/>
    <property type="match status" value="1"/>
</dbReference>
<keyword evidence="4" id="KW-1185">Reference proteome</keyword>
<dbReference type="Gene3D" id="2.130.10.10">
    <property type="entry name" value="YVTN repeat-like/Quinoprotein amine dehydrogenase"/>
    <property type="match status" value="3"/>
</dbReference>
<dbReference type="InterPro" id="IPR011047">
    <property type="entry name" value="Quinoprotein_ADH-like_sf"/>
</dbReference>
<comment type="caution">
    <text evidence="3">The sequence shown here is derived from an EMBL/GenBank/DDBJ whole genome shotgun (WGS) entry which is preliminary data.</text>
</comment>
<gene>
    <name evidence="3" type="ORF">FJTKL_07022</name>
</gene>
<dbReference type="Pfam" id="PF23726">
    <property type="entry name" value="Beta-prop_RSE1_2nd"/>
    <property type="match status" value="1"/>
</dbReference>
<dbReference type="Pfam" id="PF10433">
    <property type="entry name" value="Beta-prop_RSE1_1st"/>
    <property type="match status" value="1"/>
</dbReference>
<evidence type="ECO:0000313" key="4">
    <source>
        <dbReference type="Proteomes" id="UP001600888"/>
    </source>
</evidence>
<evidence type="ECO:0000259" key="1">
    <source>
        <dbReference type="Pfam" id="PF10433"/>
    </source>
</evidence>
<proteinExistence type="predicted"/>
<dbReference type="Proteomes" id="UP001600888">
    <property type="component" value="Unassembled WGS sequence"/>
</dbReference>
<dbReference type="InterPro" id="IPR015943">
    <property type="entry name" value="WD40/YVTN_repeat-like_dom_sf"/>
</dbReference>
<protein>
    <recommendedName>
        <fullName evidence="5">Cleavage/polyadenylation specificity factor A subunit N-terminal domain-containing protein</fullName>
    </recommendedName>
</protein>
<accession>A0ABR4EUS8</accession>
<dbReference type="EMBL" id="JBAWTH010000025">
    <property type="protein sequence ID" value="KAL2286208.1"/>
    <property type="molecule type" value="Genomic_DNA"/>
</dbReference>
<dbReference type="InterPro" id="IPR058543">
    <property type="entry name" value="Beta-prop_RSE1/DDB1/CPSF1_2nd"/>
</dbReference>
<dbReference type="SUPFAM" id="SSF50998">
    <property type="entry name" value="Quinoprotein alcohol dehydrogenase-like"/>
    <property type="match status" value="1"/>
</dbReference>
<feature type="domain" description="RSE1/DDB1/CPSF1 first beta-propeller" evidence="1">
    <location>
        <begin position="58"/>
        <end position="452"/>
    </location>
</feature>
<evidence type="ECO:0008006" key="5">
    <source>
        <dbReference type="Google" id="ProtNLM"/>
    </source>
</evidence>
<name>A0ABR4EUS8_9PEZI</name>
<sequence length="1359" mass="150475">MASQFQSQVFENGQWVTRTSNVNDVLSKPVTKPAKEKQPPPQCGIMTRTLVESPVAHCILPVRLRSPQHNDIAIVGDHYVQISELQDDLQLHSVAKKKDFGSRIRNAKVIGTFNRDDIDASRFQASRSHRQQDDDIDVGMSEVSTQVSPPNPPHLPPQLLLIVLETGDCIFLFLRSARDGSFEFSALQHELDPTRLVRPGFHLAVDPSSRYVAQACSRDIFVVHELESMSNLNNSFIHGQPLRPVKSSRPRAVNGTIQSMDFLYPRPQDPHHIILLLIVVNRGIPRMVTYDWELNDDVGEALAAEKMGHLLPRNHEMPLLIIPLTIRTAFFAVSEGEIAFCKDILHGSPTFEPCEIGDFPPSEHHDGAEPPLWTAWSRPPRLSRFHPNNDHIYVAREDGLVLFLECDSENILGAAFNHGTFCNVSTAFTSLSHHNDDILVFGGDSGLGGVWKAPPREQVVRLSQIPNWSPTVDFVTTNESRRWDDHNGATGKTRTGLEKEADALSSGFFKPDRIFAAAGRGRNGSIVEYRHGLRANIGIDFDFGTVVKRCFMLPANVSAPDYGHHLLLSLPGRSALLRFDSDFSATFDVDPDETLYDTSSPTVTAKRISEDFIVQVTENGIVLINSSSSKQLSFASLGLDGAAVTDATIQANVLAVTSHADNVFELHTILLDGPTLEAHHLNRETFEGEVTCLGLCSIGGKAHAVASLWWNSAIYLDLYSIQDKEHVKTIAVQSLAESLLPDDLQRAIVNSIEPFTSIVPVLDDPGNSVIIAGSRDGALLTLGLDVGCEVASVSLERVGSVPAYVYEAFDGSAFVCCDSSFTLLGDFQGGTRGFAKKQSVWTVDANDSSKLAPGITSVVVLQESLSGNVANTPLLLLATDHVLLAELQPELGPVQRQMALGMTPQKLLYSHVLKCLVVGARTLDDRPTLRFIDPDTGEDLSLPLHGQTREPADFISGLGKPGDRIHCLDEWHIESKNKNFYFILVGTNGGPSDGGRVLIVSPQIERPAQGESRGRISFWTRHRIKGPKEPVYAVTATGRKIQATFHSELVYYRLDEGEKKLTQVSTTQLDSEAWKLSVLPDSPHTLALTRRDSLWVLEEAENAADGFEVRHVDPFTPHGLDMLEVAGDWPPPPQSGLPSEPPPSIVLIADQECGLNGLWIPWDSPDKDCEVLFETDLPSTVRRLRLGRTLPPWSRETRSRHGSKRFGLLAASAGDGEVLGMGIDGSLQHFTLLDFGAWRFLRFLQNVSESSVELYPFTHMHFESDEAEQAFDVRPSATDRDTLERQVDGDLMQRILDRRALEGLVWSRREWAGYFMEYLDGVDGGRWTRFEGVVGQEERSRAYVRLAYEILEYFLVPII</sequence>
<organism evidence="3 4">
    <name type="scientific">Diaporthe vaccinii</name>
    <dbReference type="NCBI Taxonomy" id="105482"/>
    <lineage>
        <taxon>Eukaryota</taxon>
        <taxon>Fungi</taxon>
        <taxon>Dikarya</taxon>
        <taxon>Ascomycota</taxon>
        <taxon>Pezizomycotina</taxon>
        <taxon>Sordariomycetes</taxon>
        <taxon>Sordariomycetidae</taxon>
        <taxon>Diaporthales</taxon>
        <taxon>Diaporthaceae</taxon>
        <taxon>Diaporthe</taxon>
        <taxon>Diaporthe eres species complex</taxon>
    </lineage>
</organism>
<dbReference type="InterPro" id="IPR050358">
    <property type="entry name" value="RSE1/DDB1/CFT1"/>
</dbReference>
<evidence type="ECO:0000259" key="2">
    <source>
        <dbReference type="Pfam" id="PF23726"/>
    </source>
</evidence>
<dbReference type="InterPro" id="IPR018846">
    <property type="entry name" value="Beta-prop_RSE1/DDB1/CPSF1_1st"/>
</dbReference>
<reference evidence="3 4" key="1">
    <citation type="submission" date="2024-03" db="EMBL/GenBank/DDBJ databases">
        <title>A high-quality draft genome sequence of Diaporthe vaccinii, a causative agent of upright dieback and viscid rot disease in cranberry plants.</title>
        <authorList>
            <person name="Sarrasin M."/>
            <person name="Lang B.F."/>
            <person name="Burger G."/>
        </authorList>
    </citation>
    <scope>NUCLEOTIDE SEQUENCE [LARGE SCALE GENOMIC DNA]</scope>
    <source>
        <strain evidence="3 4">IS7</strain>
    </source>
</reference>